<dbReference type="InterPro" id="IPR016568">
    <property type="entry name" value="Sulphur_oxidation_SoxY"/>
</dbReference>
<comment type="caution">
    <text evidence="3">The sequence shown here is derived from an EMBL/GenBank/DDBJ whole genome shotgun (WGS) entry which is preliminary data.</text>
</comment>
<evidence type="ECO:0000259" key="2">
    <source>
        <dbReference type="Pfam" id="PF13501"/>
    </source>
</evidence>
<dbReference type="Pfam" id="PF13501">
    <property type="entry name" value="SoxY"/>
    <property type="match status" value="1"/>
</dbReference>
<dbReference type="RefSeq" id="WP_034368892.1">
    <property type="nucleotide sequence ID" value="NZ_AWOR01000044.1"/>
</dbReference>
<feature type="domain" description="Ig-like SoxY" evidence="2">
    <location>
        <begin position="56"/>
        <end position="164"/>
    </location>
</feature>
<reference evidence="3 4" key="1">
    <citation type="submission" date="2013-09" db="EMBL/GenBank/DDBJ databases">
        <title>High correlation between genotypes and phenotypes of environmental bacteria Comamonas testosteroni strains.</title>
        <authorList>
            <person name="Liu L."/>
            <person name="Zhu W."/>
            <person name="Xia X."/>
            <person name="Xu B."/>
            <person name="Luo M."/>
            <person name="Wang G."/>
        </authorList>
    </citation>
    <scope>NUCLEOTIDE SEQUENCE [LARGE SCALE GENOMIC DNA]</scope>
    <source>
        <strain evidence="3 4">JL40</strain>
    </source>
</reference>
<dbReference type="InterPro" id="IPR006311">
    <property type="entry name" value="TAT_signal"/>
</dbReference>
<evidence type="ECO:0000256" key="1">
    <source>
        <dbReference type="SAM" id="SignalP"/>
    </source>
</evidence>
<name>A0A096FJ01_COMTE</name>
<dbReference type="PROSITE" id="PS51318">
    <property type="entry name" value="TAT"/>
    <property type="match status" value="1"/>
</dbReference>
<evidence type="ECO:0000313" key="3">
    <source>
        <dbReference type="EMBL" id="KGH30356.1"/>
    </source>
</evidence>
<dbReference type="InterPro" id="IPR032711">
    <property type="entry name" value="SoxY"/>
</dbReference>
<accession>A0A096FJ01</accession>
<dbReference type="Proteomes" id="UP000029553">
    <property type="component" value="Unassembled WGS sequence"/>
</dbReference>
<dbReference type="InterPro" id="IPR038162">
    <property type="entry name" value="SoxY_sf"/>
</dbReference>
<dbReference type="PIRSF" id="PIRSF010312">
    <property type="entry name" value="Sulphur_oxidation_SoxY"/>
    <property type="match status" value="1"/>
</dbReference>
<gene>
    <name evidence="3" type="ORF">P353_10975</name>
</gene>
<feature type="signal peptide" evidence="1">
    <location>
        <begin position="1"/>
        <end position="29"/>
    </location>
</feature>
<dbReference type="EMBL" id="AWOR01000044">
    <property type="protein sequence ID" value="KGH30356.1"/>
    <property type="molecule type" value="Genomic_DNA"/>
</dbReference>
<evidence type="ECO:0000313" key="4">
    <source>
        <dbReference type="Proteomes" id="UP000029553"/>
    </source>
</evidence>
<proteinExistence type="predicted"/>
<organism evidence="3 4">
    <name type="scientific">Comamonas testosteroni</name>
    <name type="common">Pseudomonas testosteroni</name>
    <dbReference type="NCBI Taxonomy" id="285"/>
    <lineage>
        <taxon>Bacteria</taxon>
        <taxon>Pseudomonadati</taxon>
        <taxon>Pseudomonadota</taxon>
        <taxon>Betaproteobacteria</taxon>
        <taxon>Burkholderiales</taxon>
        <taxon>Comamonadaceae</taxon>
        <taxon>Comamonas</taxon>
    </lineage>
</organism>
<sequence>MFKHTSRRSLVLGAAAAGAGLALPASALAQASSAAKPSLVGPLAPNPAEFRKIMEQFTGGKPGLAEGLQLEVPVLADNPSAVPVKVKATLPITEQDWCEEIIVLAELNPSPLACRMQFTAAAGAAEAAVRIRLSQSQTVHALARMKSGKILIAKQATTVAASGCGM</sequence>
<dbReference type="AlphaFoldDB" id="A0A096FJ01"/>
<dbReference type="Gene3D" id="2.60.40.2470">
    <property type="entry name" value="SoxY domain"/>
    <property type="match status" value="1"/>
</dbReference>
<protein>
    <submittedName>
        <fullName evidence="3">Sulfur oxidation protein SoxY</fullName>
    </submittedName>
</protein>
<feature type="chain" id="PRO_5001926124" evidence="1">
    <location>
        <begin position="30"/>
        <end position="166"/>
    </location>
</feature>
<keyword evidence="1" id="KW-0732">Signal</keyword>